<dbReference type="Gene3D" id="1.10.10.10">
    <property type="entry name" value="Winged helix-like DNA-binding domain superfamily/Winged helix DNA-binding domain"/>
    <property type="match status" value="1"/>
</dbReference>
<protein>
    <submittedName>
        <fullName evidence="5">ArsR family transcriptional regulator</fullName>
    </submittedName>
</protein>
<keyword evidence="6" id="KW-1185">Reference proteome</keyword>
<reference evidence="5 6" key="1">
    <citation type="submission" date="2014-03" db="EMBL/GenBank/DDBJ databases">
        <title>Draft Genome Sequences of Four Burkholderia Strains.</title>
        <authorList>
            <person name="Liu X.Y."/>
            <person name="Li C.X."/>
            <person name="Xu J.H."/>
        </authorList>
    </citation>
    <scope>NUCLEOTIDE SEQUENCE [LARGE SCALE GENOMIC DNA]</scope>
    <source>
        <strain evidence="5 6">OP-1</strain>
    </source>
</reference>
<evidence type="ECO:0000259" key="4">
    <source>
        <dbReference type="PROSITE" id="PS50987"/>
    </source>
</evidence>
<dbReference type="OrthoDB" id="5297460at2"/>
<dbReference type="PROSITE" id="PS50987">
    <property type="entry name" value="HTH_ARSR_2"/>
    <property type="match status" value="1"/>
</dbReference>
<dbReference type="InterPro" id="IPR051011">
    <property type="entry name" value="Metal_resp_trans_reg"/>
</dbReference>
<dbReference type="SMART" id="SM00418">
    <property type="entry name" value="HTH_ARSR"/>
    <property type="match status" value="1"/>
</dbReference>
<evidence type="ECO:0000256" key="2">
    <source>
        <dbReference type="ARBA" id="ARBA00023125"/>
    </source>
</evidence>
<evidence type="ECO:0000313" key="6">
    <source>
        <dbReference type="Proteomes" id="UP000027451"/>
    </source>
</evidence>
<dbReference type="NCBIfam" id="NF033788">
    <property type="entry name" value="HTH_metalloreg"/>
    <property type="match status" value="1"/>
</dbReference>
<dbReference type="GO" id="GO:0003677">
    <property type="term" value="F:DNA binding"/>
    <property type="evidence" value="ECO:0007669"/>
    <property type="project" value="UniProtKB-KW"/>
</dbReference>
<dbReference type="PRINTS" id="PR00778">
    <property type="entry name" value="HTHARSR"/>
</dbReference>
<keyword evidence="3" id="KW-0804">Transcription</keyword>
<dbReference type="InterPro" id="IPR001845">
    <property type="entry name" value="HTH_ArsR_DNA-bd_dom"/>
</dbReference>
<dbReference type="GO" id="GO:0003700">
    <property type="term" value="F:DNA-binding transcription factor activity"/>
    <property type="evidence" value="ECO:0007669"/>
    <property type="project" value="InterPro"/>
</dbReference>
<keyword evidence="1" id="KW-0805">Transcription regulation</keyword>
<name>A0A656QAT9_9BURK</name>
<dbReference type="AlphaFoldDB" id="A0A656QAT9"/>
<dbReference type="InterPro" id="IPR011991">
    <property type="entry name" value="ArsR-like_HTH"/>
</dbReference>
<evidence type="ECO:0000256" key="3">
    <source>
        <dbReference type="ARBA" id="ARBA00023163"/>
    </source>
</evidence>
<dbReference type="Pfam" id="PF12840">
    <property type="entry name" value="HTH_20"/>
    <property type="match status" value="1"/>
</dbReference>
<dbReference type="EMBL" id="JFHD01000059">
    <property type="protein sequence ID" value="KDR24977.1"/>
    <property type="molecule type" value="Genomic_DNA"/>
</dbReference>
<organism evidence="5 6">
    <name type="scientific">Caballeronia zhejiangensis</name>
    <dbReference type="NCBI Taxonomy" id="871203"/>
    <lineage>
        <taxon>Bacteria</taxon>
        <taxon>Pseudomonadati</taxon>
        <taxon>Pseudomonadota</taxon>
        <taxon>Betaproteobacteria</taxon>
        <taxon>Burkholderiales</taxon>
        <taxon>Burkholderiaceae</taxon>
        <taxon>Caballeronia</taxon>
    </lineage>
</organism>
<dbReference type="Proteomes" id="UP000027451">
    <property type="component" value="Unassembled WGS sequence"/>
</dbReference>
<accession>A0A656QAT9</accession>
<comment type="caution">
    <text evidence="5">The sequence shown here is derived from an EMBL/GenBank/DDBJ whole genome shotgun (WGS) entry which is preliminary data.</text>
</comment>
<evidence type="ECO:0000256" key="1">
    <source>
        <dbReference type="ARBA" id="ARBA00023015"/>
    </source>
</evidence>
<dbReference type="RefSeq" id="WP_008342560.1">
    <property type="nucleotide sequence ID" value="NZ_CADFFU010000005.1"/>
</dbReference>
<dbReference type="InterPro" id="IPR036388">
    <property type="entry name" value="WH-like_DNA-bd_sf"/>
</dbReference>
<dbReference type="SUPFAM" id="SSF46785">
    <property type="entry name" value="Winged helix' DNA-binding domain"/>
    <property type="match status" value="1"/>
</dbReference>
<dbReference type="CDD" id="cd00090">
    <property type="entry name" value="HTH_ARSR"/>
    <property type="match status" value="1"/>
</dbReference>
<gene>
    <name evidence="5" type="ORF">BG60_31830</name>
</gene>
<keyword evidence="2" id="KW-0238">DNA-binding</keyword>
<feature type="domain" description="HTH arsR-type" evidence="4">
    <location>
        <begin position="1"/>
        <end position="95"/>
    </location>
</feature>
<evidence type="ECO:0000313" key="5">
    <source>
        <dbReference type="EMBL" id="KDR24977.1"/>
    </source>
</evidence>
<sequence length="107" mass="11555">MEDKDVIRALAALAHELRLRVFRMLVVAGPTGLTPGAMADQLDVPNATLSFHLKELMHAGLVTQERDGRSLIYRAVYDQMSAVLGFLTENCCQGQPCLGPGAASCKL</sequence>
<dbReference type="PANTHER" id="PTHR43132">
    <property type="entry name" value="ARSENICAL RESISTANCE OPERON REPRESSOR ARSR-RELATED"/>
    <property type="match status" value="1"/>
</dbReference>
<dbReference type="InterPro" id="IPR036390">
    <property type="entry name" value="WH_DNA-bd_sf"/>
</dbReference>
<proteinExistence type="predicted"/>
<dbReference type="PANTHER" id="PTHR43132:SF2">
    <property type="entry name" value="ARSENICAL RESISTANCE OPERON REPRESSOR ARSR-RELATED"/>
    <property type="match status" value="1"/>
</dbReference>